<dbReference type="GO" id="GO:0006952">
    <property type="term" value="P:defense response"/>
    <property type="evidence" value="ECO:0007669"/>
    <property type="project" value="UniProtKB-KW"/>
</dbReference>
<dbReference type="InterPro" id="IPR001574">
    <property type="entry name" value="Ribosome_inactivat_prot"/>
</dbReference>
<dbReference type="GO" id="GO:0030598">
    <property type="term" value="F:rRNA N-glycosylase activity"/>
    <property type="evidence" value="ECO:0007669"/>
    <property type="project" value="UniProtKB-EC"/>
</dbReference>
<dbReference type="GO" id="GO:0090729">
    <property type="term" value="F:toxin activity"/>
    <property type="evidence" value="ECO:0007669"/>
    <property type="project" value="UniProtKB-KW"/>
</dbReference>
<proteinExistence type="inferred from homology"/>
<dbReference type="Pfam" id="PF00161">
    <property type="entry name" value="RIP"/>
    <property type="match status" value="1"/>
</dbReference>
<comment type="catalytic activity">
    <reaction evidence="4">
        <text>Endohydrolysis of the N-glycosidic bond at one specific adenosine on the 28S rRNA.</text>
        <dbReference type="EC" id="3.2.2.22"/>
    </reaction>
</comment>
<evidence type="ECO:0000256" key="4">
    <source>
        <dbReference type="RuleBase" id="RU004915"/>
    </source>
</evidence>
<dbReference type="Proteomes" id="UP001237642">
    <property type="component" value="Unassembled WGS sequence"/>
</dbReference>
<comment type="similarity">
    <text evidence="4">Belongs to the ribosome-inactivating protein family.</text>
</comment>
<dbReference type="InterPro" id="IPR023395">
    <property type="entry name" value="MCP_dom_sf"/>
</dbReference>
<keyword evidence="7" id="KW-1185">Reference proteome</keyword>
<keyword evidence="4" id="KW-0378">Hydrolase</keyword>
<evidence type="ECO:0000256" key="2">
    <source>
        <dbReference type="ARBA" id="ARBA00022692"/>
    </source>
</evidence>
<dbReference type="GO" id="GO:0016020">
    <property type="term" value="C:membrane"/>
    <property type="evidence" value="ECO:0007669"/>
    <property type="project" value="UniProtKB-SubCell"/>
</dbReference>
<name>A0AAD8M3C2_9APIA</name>
<dbReference type="SUPFAM" id="SSF56371">
    <property type="entry name" value="Ribosome inactivating proteins (RIP)"/>
    <property type="match status" value="1"/>
</dbReference>
<dbReference type="InterPro" id="IPR016138">
    <property type="entry name" value="Ribosome_inactivat_prot_sub1"/>
</dbReference>
<evidence type="ECO:0000256" key="3">
    <source>
        <dbReference type="ARBA" id="ARBA00023136"/>
    </source>
</evidence>
<dbReference type="AlphaFoldDB" id="A0AAD8M3C2"/>
<keyword evidence="4" id="KW-0611">Plant defense</keyword>
<protein>
    <submittedName>
        <fullName evidence="6">Uncharacterized protein</fullName>
    </submittedName>
</protein>
<evidence type="ECO:0000256" key="1">
    <source>
        <dbReference type="ARBA" id="ARBA00004370"/>
    </source>
</evidence>
<organism evidence="6 7">
    <name type="scientific">Heracleum sosnowskyi</name>
    <dbReference type="NCBI Taxonomy" id="360622"/>
    <lineage>
        <taxon>Eukaryota</taxon>
        <taxon>Viridiplantae</taxon>
        <taxon>Streptophyta</taxon>
        <taxon>Embryophyta</taxon>
        <taxon>Tracheophyta</taxon>
        <taxon>Spermatophyta</taxon>
        <taxon>Magnoliopsida</taxon>
        <taxon>eudicotyledons</taxon>
        <taxon>Gunneridae</taxon>
        <taxon>Pentapetalae</taxon>
        <taxon>asterids</taxon>
        <taxon>campanulids</taxon>
        <taxon>Apiales</taxon>
        <taxon>Apiaceae</taxon>
        <taxon>Apioideae</taxon>
        <taxon>apioid superclade</taxon>
        <taxon>Tordylieae</taxon>
        <taxon>Tordyliinae</taxon>
        <taxon>Heracleum</taxon>
    </lineage>
</organism>
<keyword evidence="4" id="KW-0800">Toxin</keyword>
<accession>A0AAD8M3C2</accession>
<keyword evidence="4" id="KW-0652">Protein synthesis inhibitor</keyword>
<evidence type="ECO:0000313" key="7">
    <source>
        <dbReference type="Proteomes" id="UP001237642"/>
    </source>
</evidence>
<reference evidence="6" key="2">
    <citation type="submission" date="2023-05" db="EMBL/GenBank/DDBJ databases">
        <authorList>
            <person name="Schelkunov M.I."/>
        </authorList>
    </citation>
    <scope>NUCLEOTIDE SEQUENCE</scope>
    <source>
        <strain evidence="6">Hsosn_3</strain>
        <tissue evidence="6">Leaf</tissue>
    </source>
</reference>
<dbReference type="EMBL" id="JAUIZM010000011">
    <property type="protein sequence ID" value="KAK1358114.1"/>
    <property type="molecule type" value="Genomic_DNA"/>
</dbReference>
<comment type="subcellular location">
    <subcellularLocation>
        <location evidence="1">Membrane</location>
    </subcellularLocation>
</comment>
<keyword evidence="3" id="KW-0472">Membrane</keyword>
<sequence length="533" mass="61786">MSLFIDLVETFDFHTLTGYTYPKKIDGLLKRFPKYEKNDNYRTVLPNKLPKTSDDYISMKFCTVGRLPIYGIYSRRDLNLVAVCVEGNVMYAFDDCDLHPSFVPDLKFRKVYLGIQYTPLATRETLNYTKECMCSAISTLSLGYTPEKKNEWCDAIVLLTGITSEAVRFPDMIFHIQIGLHSTTNGANFEFHNEYISLRKRWNKISMAIRRGEFPFIFSYYTSDDMFITGSIGGEILARSRVSLINDKDKTKAEKSRGRNDQWNGQMDNSTRKREEECKRSWIIMKQRRAQQRRVQERLAQNISHKYCEKIHGFWYGSVGSFTYETASMQSLPRPTQMVRASRYFISTILNRPKVVLQVQTSRASVLLAMKNIWNKGTSLILNSQRCNLDASGLYFWFRRPRPYPLNLDRFFAASRAMNRTVAGCMCTAAAFYLCTKRDKASTSMKDVCFDHLGISEKKLDFMKVQWNQEHRPYLQLGCGRISGALGPKCVYPLQVIKRRMHVQHPNANAGCSGWSRASERTVQHKLLKIFYR</sequence>
<feature type="region of interest" description="Disordered" evidence="5">
    <location>
        <begin position="249"/>
        <end position="274"/>
    </location>
</feature>
<dbReference type="GO" id="GO:0017148">
    <property type="term" value="P:negative regulation of translation"/>
    <property type="evidence" value="ECO:0007669"/>
    <property type="project" value="UniProtKB-KW"/>
</dbReference>
<comment type="caution">
    <text evidence="6">The sequence shown here is derived from an EMBL/GenBank/DDBJ whole genome shotgun (WGS) entry which is preliminary data.</text>
</comment>
<dbReference type="SUPFAM" id="SSF103506">
    <property type="entry name" value="Mitochondrial carrier"/>
    <property type="match status" value="1"/>
</dbReference>
<dbReference type="InterPro" id="IPR036041">
    <property type="entry name" value="Ribosome-inact_prot_sf"/>
</dbReference>
<keyword evidence="2" id="KW-0812">Transmembrane</keyword>
<feature type="compositionally biased region" description="Basic and acidic residues" evidence="5">
    <location>
        <begin position="249"/>
        <end position="260"/>
    </location>
</feature>
<gene>
    <name evidence="6" type="ORF">POM88_051370</name>
</gene>
<reference evidence="6" key="1">
    <citation type="submission" date="2023-02" db="EMBL/GenBank/DDBJ databases">
        <title>Genome of toxic invasive species Heracleum sosnowskyi carries increased number of genes despite the absence of recent whole-genome duplications.</title>
        <authorList>
            <person name="Schelkunov M."/>
            <person name="Shtratnikova V."/>
            <person name="Makarenko M."/>
            <person name="Klepikova A."/>
            <person name="Omelchenko D."/>
            <person name="Novikova G."/>
            <person name="Obukhova E."/>
            <person name="Bogdanov V."/>
            <person name="Penin A."/>
            <person name="Logacheva M."/>
        </authorList>
    </citation>
    <scope>NUCLEOTIDE SEQUENCE</scope>
    <source>
        <strain evidence="6">Hsosn_3</strain>
        <tissue evidence="6">Leaf</tissue>
    </source>
</reference>
<evidence type="ECO:0000313" key="6">
    <source>
        <dbReference type="EMBL" id="KAK1358114.1"/>
    </source>
</evidence>
<evidence type="ECO:0000256" key="5">
    <source>
        <dbReference type="SAM" id="MobiDB-lite"/>
    </source>
</evidence>
<dbReference type="Gene3D" id="3.40.420.10">
    <property type="entry name" value="Ricin (A subunit), domain 1"/>
    <property type="match status" value="1"/>
</dbReference>